<dbReference type="Proteomes" id="UP001174205">
    <property type="component" value="Unassembled WGS sequence"/>
</dbReference>
<keyword evidence="1" id="KW-0472">Membrane</keyword>
<name>A0ABT8J552_9BACL</name>
<keyword evidence="1" id="KW-1133">Transmembrane helix</keyword>
<evidence type="ECO:0000313" key="3">
    <source>
        <dbReference type="Proteomes" id="UP001174205"/>
    </source>
</evidence>
<keyword evidence="3" id="KW-1185">Reference proteome</keyword>
<proteinExistence type="predicted"/>
<dbReference type="EMBL" id="JAROCD010000001">
    <property type="protein sequence ID" value="MDN4600043.1"/>
    <property type="molecule type" value="Genomic_DNA"/>
</dbReference>
<accession>A0ABT8J552</accession>
<sequence length="103" mass="11068">MSNVINITDKFSTELPSIQIGDKLYPVNNGISAMLAFEEAATGGIAGILKALEGAFGKKAYKDMDVEGMSMVNIMVLASAVLAAMMNITYEEANARFQREVQS</sequence>
<evidence type="ECO:0000256" key="1">
    <source>
        <dbReference type="SAM" id="Phobius"/>
    </source>
</evidence>
<dbReference type="RefSeq" id="WP_301244029.1">
    <property type="nucleotide sequence ID" value="NZ_JAROCD010000001.1"/>
</dbReference>
<evidence type="ECO:0000313" key="2">
    <source>
        <dbReference type="EMBL" id="MDN4600043.1"/>
    </source>
</evidence>
<gene>
    <name evidence="2" type="ORF">P5G61_02295</name>
</gene>
<comment type="caution">
    <text evidence="2">The sequence shown here is derived from an EMBL/GenBank/DDBJ whole genome shotgun (WGS) entry which is preliminary data.</text>
</comment>
<protein>
    <submittedName>
        <fullName evidence="2">Uncharacterized protein</fullName>
    </submittedName>
</protein>
<keyword evidence="1" id="KW-0812">Transmembrane</keyword>
<organism evidence="2 3">
    <name type="scientific">Paenibacillus vandeheii</name>
    <dbReference type="NCBI Taxonomy" id="3035917"/>
    <lineage>
        <taxon>Bacteria</taxon>
        <taxon>Bacillati</taxon>
        <taxon>Bacillota</taxon>
        <taxon>Bacilli</taxon>
        <taxon>Bacillales</taxon>
        <taxon>Paenibacillaceae</taxon>
        <taxon>Paenibacillus</taxon>
    </lineage>
</organism>
<reference evidence="2" key="1">
    <citation type="submission" date="2023-03" db="EMBL/GenBank/DDBJ databases">
        <title>MT1 and MT2 Draft Genomes of Novel Species.</title>
        <authorList>
            <person name="Venkateswaran K."/>
        </authorList>
    </citation>
    <scope>NUCLEOTIDE SEQUENCE</scope>
    <source>
        <strain evidence="2">F6_3S_P_1C</strain>
    </source>
</reference>
<feature type="transmembrane region" description="Helical" evidence="1">
    <location>
        <begin position="71"/>
        <end position="90"/>
    </location>
</feature>